<sequence length="140" mass="15460">MAWRVDEVKHVAFSVRMLIKHAYGGRLNGNAALALNIHGVEQLLFHVAFCHGIGELHHAVGQRRFAVVDMRNDGEVANQFVRVCHKKSLAGNVVRDESISSSSGKYSHIPGIIILYSSFVCKKDKSRGCEKAAMRCRTAA</sequence>
<comment type="caution">
    <text evidence="1">The sequence shown here is derived from an EMBL/GenBank/DDBJ whole genome shotgun (WGS) entry which is preliminary data.</text>
</comment>
<dbReference type="EMBL" id="VSSQ01020294">
    <property type="protein sequence ID" value="MPM65035.1"/>
    <property type="molecule type" value="Genomic_DNA"/>
</dbReference>
<organism evidence="1">
    <name type="scientific">bioreactor metagenome</name>
    <dbReference type="NCBI Taxonomy" id="1076179"/>
    <lineage>
        <taxon>unclassified sequences</taxon>
        <taxon>metagenomes</taxon>
        <taxon>ecological metagenomes</taxon>
    </lineage>
</organism>
<protein>
    <submittedName>
        <fullName evidence="1">Uncharacterized protein</fullName>
    </submittedName>
</protein>
<accession>A0A645BI31</accession>
<dbReference type="AlphaFoldDB" id="A0A645BI31"/>
<reference evidence="1" key="1">
    <citation type="submission" date="2019-08" db="EMBL/GenBank/DDBJ databases">
        <authorList>
            <person name="Kucharzyk K."/>
            <person name="Murdoch R.W."/>
            <person name="Higgins S."/>
            <person name="Loffler F."/>
        </authorList>
    </citation>
    <scope>NUCLEOTIDE SEQUENCE</scope>
</reference>
<gene>
    <name evidence="1" type="ORF">SDC9_111927</name>
</gene>
<dbReference type="AntiFam" id="ANF00072">
    <property type="entry name" value="Shadow ORF (opposite TypA)"/>
</dbReference>
<name>A0A645BI31_9ZZZZ</name>
<proteinExistence type="predicted"/>
<evidence type="ECO:0000313" key="1">
    <source>
        <dbReference type="EMBL" id="MPM65035.1"/>
    </source>
</evidence>